<evidence type="ECO:0000313" key="28">
    <source>
        <dbReference type="Proteomes" id="UP000265120"/>
    </source>
</evidence>
<evidence type="ECO:0000256" key="16">
    <source>
        <dbReference type="ARBA" id="ARBA00023201"/>
    </source>
</evidence>
<dbReference type="GO" id="GO:0005516">
    <property type="term" value="F:calmodulin binding"/>
    <property type="evidence" value="ECO:0007669"/>
    <property type="project" value="UniProtKB-KW"/>
</dbReference>
<evidence type="ECO:0000256" key="10">
    <source>
        <dbReference type="ARBA" id="ARBA00022989"/>
    </source>
</evidence>
<dbReference type="PRINTS" id="PR01084">
    <property type="entry name" value="NAHEXCHNGR"/>
</dbReference>
<dbReference type="NCBIfam" id="TIGR00840">
    <property type="entry name" value="b_cpa1"/>
    <property type="match status" value="1"/>
</dbReference>
<comment type="similarity">
    <text evidence="2 21">Belongs to the monovalent cation:proton antiporter 1 (CPA1) transporter (TC 2.A.36) family.</text>
</comment>
<evidence type="ECO:0000256" key="11">
    <source>
        <dbReference type="ARBA" id="ARBA00023053"/>
    </source>
</evidence>
<keyword evidence="28" id="KW-1185">Reference proteome</keyword>
<keyword evidence="4 21" id="KW-0050">Antiport</keyword>
<dbReference type="GO" id="GO:0015386">
    <property type="term" value="F:potassium:proton antiporter activity"/>
    <property type="evidence" value="ECO:0007669"/>
    <property type="project" value="TreeGrafter"/>
</dbReference>
<evidence type="ECO:0000256" key="14">
    <source>
        <dbReference type="ARBA" id="ARBA00023139"/>
    </source>
</evidence>
<evidence type="ECO:0000256" key="22">
    <source>
        <dbReference type="SAM" id="MobiDB-lite"/>
    </source>
</evidence>
<keyword evidence="11" id="KW-0915">Sodium</keyword>
<feature type="transmembrane region" description="Helical" evidence="23">
    <location>
        <begin position="381"/>
        <end position="411"/>
    </location>
</feature>
<evidence type="ECO:0000256" key="21">
    <source>
        <dbReference type="RuleBase" id="RU003722"/>
    </source>
</evidence>
<dbReference type="GeneTree" id="ENSGT00940000156338"/>
<feature type="chain" id="PRO_5018259715" description="Sodium/hydrogen exchanger" evidence="24">
    <location>
        <begin position="42"/>
        <end position="738"/>
    </location>
</feature>
<feature type="transmembrane region" description="Helical" evidence="23">
    <location>
        <begin position="141"/>
        <end position="158"/>
    </location>
</feature>
<accession>A0A3P8X3I7</accession>
<dbReference type="GO" id="GO:0051453">
    <property type="term" value="P:regulation of intracellular pH"/>
    <property type="evidence" value="ECO:0007669"/>
    <property type="project" value="TreeGrafter"/>
</dbReference>
<keyword evidence="16 21" id="KW-0739">Sodium transport</keyword>
<dbReference type="GO" id="GO:0016323">
    <property type="term" value="C:basolateral plasma membrane"/>
    <property type="evidence" value="ECO:0007669"/>
    <property type="project" value="UniProtKB-SubCell"/>
</dbReference>
<dbReference type="InterPro" id="IPR018422">
    <property type="entry name" value="Cation/H_exchanger_CPA1"/>
</dbReference>
<dbReference type="STRING" id="244447.ENSCSEP00000031585"/>
<evidence type="ECO:0000256" key="15">
    <source>
        <dbReference type="ARBA" id="ARBA00023180"/>
    </source>
</evidence>
<feature type="signal peptide" evidence="24">
    <location>
        <begin position="1"/>
        <end position="41"/>
    </location>
</feature>
<keyword evidence="12 21" id="KW-0406">Ion transport</keyword>
<protein>
    <recommendedName>
        <fullName evidence="21">Sodium/hydrogen exchanger</fullName>
    </recommendedName>
</protein>
<comment type="subcellular location">
    <subcellularLocation>
        <location evidence="1">Basolateral cell membrane</location>
        <topology evidence="1">Multi-pass membrane protein</topology>
    </subcellularLocation>
</comment>
<keyword evidence="24" id="KW-0732">Signal</keyword>
<dbReference type="InterPro" id="IPR001970">
    <property type="entry name" value="NHE-1-like"/>
</dbReference>
<keyword evidence="17" id="KW-0449">Lipoprotein</keyword>
<evidence type="ECO:0000256" key="6">
    <source>
        <dbReference type="ARBA" id="ARBA00022553"/>
    </source>
</evidence>
<dbReference type="InterPro" id="IPR032103">
    <property type="entry name" value="NHE_CaM-bd"/>
</dbReference>
<keyword evidence="3 21" id="KW-0813">Transport</keyword>
<evidence type="ECO:0000256" key="7">
    <source>
        <dbReference type="ARBA" id="ARBA00022692"/>
    </source>
</evidence>
<evidence type="ECO:0000256" key="3">
    <source>
        <dbReference type="ARBA" id="ARBA00022448"/>
    </source>
</evidence>
<dbReference type="PANTHER" id="PTHR10110">
    <property type="entry name" value="SODIUM/HYDROGEN EXCHANGER"/>
    <property type="match status" value="1"/>
</dbReference>
<evidence type="ECO:0000256" key="4">
    <source>
        <dbReference type="ARBA" id="ARBA00022449"/>
    </source>
</evidence>
<reference evidence="27" key="3">
    <citation type="submission" date="2025-09" db="UniProtKB">
        <authorList>
            <consortium name="Ensembl"/>
        </authorList>
    </citation>
    <scope>IDENTIFICATION</scope>
</reference>
<evidence type="ECO:0000256" key="20">
    <source>
        <dbReference type="ARBA" id="ARBA00048676"/>
    </source>
</evidence>
<dbReference type="PRINTS" id="PR01085">
    <property type="entry name" value="NAHEXCHNGR1"/>
</dbReference>
<dbReference type="GO" id="GO:0015385">
    <property type="term" value="F:sodium:proton antiporter activity"/>
    <property type="evidence" value="ECO:0007669"/>
    <property type="project" value="InterPro"/>
</dbReference>
<evidence type="ECO:0000256" key="5">
    <source>
        <dbReference type="ARBA" id="ARBA00022475"/>
    </source>
</evidence>
<evidence type="ECO:0000259" key="26">
    <source>
        <dbReference type="Pfam" id="PF16644"/>
    </source>
</evidence>
<keyword evidence="5" id="KW-1003">Cell membrane</keyword>
<dbReference type="InterPro" id="IPR006153">
    <property type="entry name" value="Cation/H_exchanger_TM"/>
</dbReference>
<feature type="transmembrane region" description="Helical" evidence="23">
    <location>
        <begin position="423"/>
        <end position="441"/>
    </location>
</feature>
<keyword evidence="8" id="KW-0832">Ubl conjugation</keyword>
<evidence type="ECO:0000259" key="25">
    <source>
        <dbReference type="Pfam" id="PF00999"/>
    </source>
</evidence>
<evidence type="ECO:0000256" key="24">
    <source>
        <dbReference type="SAM" id="SignalP"/>
    </source>
</evidence>
<evidence type="ECO:0000256" key="13">
    <source>
        <dbReference type="ARBA" id="ARBA00023136"/>
    </source>
</evidence>
<evidence type="ECO:0000256" key="1">
    <source>
        <dbReference type="ARBA" id="ARBA00004554"/>
    </source>
</evidence>
<feature type="region of interest" description="Disordered" evidence="22">
    <location>
        <begin position="668"/>
        <end position="738"/>
    </location>
</feature>
<organism evidence="27 28">
    <name type="scientific">Cynoglossus semilaevis</name>
    <name type="common">Tongue sole</name>
    <dbReference type="NCBI Taxonomy" id="244447"/>
    <lineage>
        <taxon>Eukaryota</taxon>
        <taxon>Metazoa</taxon>
        <taxon>Chordata</taxon>
        <taxon>Craniata</taxon>
        <taxon>Vertebrata</taxon>
        <taxon>Euteleostomi</taxon>
        <taxon>Actinopterygii</taxon>
        <taxon>Neopterygii</taxon>
        <taxon>Teleostei</taxon>
        <taxon>Neoteleostei</taxon>
        <taxon>Acanthomorphata</taxon>
        <taxon>Carangaria</taxon>
        <taxon>Pleuronectiformes</taxon>
        <taxon>Pleuronectoidei</taxon>
        <taxon>Cynoglossidae</taxon>
        <taxon>Cynoglossinae</taxon>
        <taxon>Cynoglossus</taxon>
    </lineage>
</organism>
<keyword evidence="10 23" id="KW-1133">Transmembrane helix</keyword>
<comment type="catalytic activity">
    <reaction evidence="19">
        <text>Na(+)(in) + H(+)(out) = Na(+)(out) + H(+)(in)</text>
        <dbReference type="Rhea" id="RHEA:29419"/>
        <dbReference type="ChEBI" id="CHEBI:15378"/>
        <dbReference type="ChEBI" id="CHEBI:29101"/>
    </reaction>
</comment>
<feature type="transmembrane region" description="Helical" evidence="23">
    <location>
        <begin position="109"/>
        <end position="129"/>
    </location>
</feature>
<evidence type="ECO:0000256" key="19">
    <source>
        <dbReference type="ARBA" id="ARBA00047524"/>
    </source>
</evidence>
<evidence type="ECO:0000313" key="27">
    <source>
        <dbReference type="Ensembl" id="ENSCSEP00000031585.1"/>
    </source>
</evidence>
<reference evidence="27" key="2">
    <citation type="submission" date="2025-08" db="UniProtKB">
        <authorList>
            <consortium name="Ensembl"/>
        </authorList>
    </citation>
    <scope>IDENTIFICATION</scope>
</reference>
<feature type="transmembrane region" description="Helical" evidence="23">
    <location>
        <begin position="263"/>
        <end position="291"/>
    </location>
</feature>
<comment type="catalytic activity">
    <reaction evidence="20">
        <text>Li(+)(out) + H(+)(in) = Li(+)(in) + H(+)(out)</text>
        <dbReference type="Rhea" id="RHEA:72407"/>
        <dbReference type="ChEBI" id="CHEBI:15378"/>
        <dbReference type="ChEBI" id="CHEBI:49713"/>
    </reaction>
</comment>
<feature type="domain" description="Sodium/hydrogen exchanger regulatory region" evidence="26">
    <location>
        <begin position="542"/>
        <end position="620"/>
    </location>
</feature>
<dbReference type="Proteomes" id="UP000265120">
    <property type="component" value="Chromosome 13"/>
</dbReference>
<keyword evidence="14" id="KW-0564">Palmitate</keyword>
<feature type="transmembrane region" description="Helical" evidence="23">
    <location>
        <begin position="212"/>
        <end position="242"/>
    </location>
</feature>
<evidence type="ECO:0000256" key="23">
    <source>
        <dbReference type="SAM" id="Phobius"/>
    </source>
</evidence>
<dbReference type="Pfam" id="PF00999">
    <property type="entry name" value="Na_H_Exchanger"/>
    <property type="match status" value="1"/>
</dbReference>
<dbReference type="Ensembl" id="ENSCSET00000031995.1">
    <property type="protein sequence ID" value="ENSCSEP00000031585.1"/>
    <property type="gene ID" value="ENSCSEG00000020232.1"/>
</dbReference>
<proteinExistence type="inferred from homology"/>
<dbReference type="Gene3D" id="6.10.250.2020">
    <property type="match status" value="1"/>
</dbReference>
<dbReference type="InParanoid" id="A0A3P8X3I7"/>
<evidence type="ECO:0000256" key="17">
    <source>
        <dbReference type="ARBA" id="ARBA00023288"/>
    </source>
</evidence>
<feature type="domain" description="Cation/H+ exchanger transmembrane" evidence="25">
    <location>
        <begin position="90"/>
        <end position="476"/>
    </location>
</feature>
<evidence type="ECO:0000256" key="2">
    <source>
        <dbReference type="ARBA" id="ARBA00007367"/>
    </source>
</evidence>
<sequence length="738" mass="81295">MPSRTASPCRTGFGRSLPELGLIVLLVLLLLQGSVLPLGAASSPDVGHQENSGSHKEADVVHNSTKKAFPVLSVDYHHIQTPFEISLWVLLASLMKLGFHLIPRLSNIVPESCLLIVVGLLVGGLIKVAGEKVPPVLDSRLFFLCLLPPIILDAGYFLPIRPFMENLGTILMFAVVGTLWNAFFIGGLLYAVCQIQPSNPSDLHQLELLPCLLFASIISAVDPVAVFMTLSPLSLSSLLLLPQVLYHLFEEYAGVGSVTVMDVVLGIISFLVVAVGGVLVGAIYGILAAFTSRFTSHTRVIEPLFVFVYSYMAYLSAEMFHLSGIMALIACGAVMRPYVEANISHKSHTTIKYFLKMWSSVSETLIFIFLGVATVDGPHSWNWTFVTVTVILCLVARVIGVVGLTFIINHFRIVKLTTKDQFIIAYGGLRGAIAFSLGFLLDKNHFPMREMFLTAIITVIFFTVFVQGMTIKPLVELLAVKKKQEAKRSINEEIHTQKYVKKCLIAGERSKEPQLIAFYHKMEMKQAIELVESGGGVKLPCAMPSTVSMQNIQPKKPPPAKTAERALPQLPKGREEEIRKILRSNLQRTRQRLRSYNRHTLIADPYEDGFGDLLIKKQKMEMNNYLTVPAAPPDSPTMCRARLASDPQAYSVKPPSGPLPTIQVDLASPQSPDSVDIMSEFKQAKREVEEEDQGLVMSPADGPSRQGEGDTGREQKLMRCLSDPGPSADEDEDEPFLP</sequence>
<evidence type="ECO:0000256" key="9">
    <source>
        <dbReference type="ARBA" id="ARBA00022860"/>
    </source>
</evidence>
<name>A0A3P8X3I7_CYNSE</name>
<dbReference type="InterPro" id="IPR004709">
    <property type="entry name" value="NaH_exchanger"/>
</dbReference>
<feature type="transmembrane region" description="Helical" evidence="23">
    <location>
        <begin position="453"/>
        <end position="475"/>
    </location>
</feature>
<evidence type="ECO:0000256" key="18">
    <source>
        <dbReference type="ARBA" id="ARBA00035570"/>
    </source>
</evidence>
<keyword evidence="6" id="KW-0597">Phosphoprotein</keyword>
<comment type="catalytic activity">
    <reaction evidence="18">
        <text>Li(+)(in) + Na(+)(out) = Li(+)(out) + Na(+)(in)</text>
        <dbReference type="Rhea" id="RHEA:72415"/>
        <dbReference type="ChEBI" id="CHEBI:29101"/>
        <dbReference type="ChEBI" id="CHEBI:49713"/>
    </reaction>
</comment>
<dbReference type="OMA" id="WDWIFIS"/>
<keyword evidence="15" id="KW-0325">Glycoprotein</keyword>
<dbReference type="GO" id="GO:0098719">
    <property type="term" value="P:sodium ion import across plasma membrane"/>
    <property type="evidence" value="ECO:0007669"/>
    <property type="project" value="TreeGrafter"/>
</dbReference>
<keyword evidence="13 23" id="KW-0472">Membrane</keyword>
<feature type="transmembrane region" description="Helical" evidence="23">
    <location>
        <begin position="311"/>
        <end position="334"/>
    </location>
</feature>
<feature type="transmembrane region" description="Helical" evidence="23">
    <location>
        <begin position="355"/>
        <end position="375"/>
    </location>
</feature>
<dbReference type="PANTHER" id="PTHR10110:SF59">
    <property type="entry name" value="SODIUM_HYDROGEN EXCHANGER 1"/>
    <property type="match status" value="1"/>
</dbReference>
<evidence type="ECO:0000256" key="12">
    <source>
        <dbReference type="ARBA" id="ARBA00023065"/>
    </source>
</evidence>
<dbReference type="Pfam" id="PF16644">
    <property type="entry name" value="NEXCaM_BD"/>
    <property type="match status" value="1"/>
</dbReference>
<dbReference type="AlphaFoldDB" id="A0A3P8X3I7"/>
<evidence type="ECO:0000256" key="8">
    <source>
        <dbReference type="ARBA" id="ARBA00022843"/>
    </source>
</evidence>
<keyword evidence="7 21" id="KW-0812">Transmembrane</keyword>
<reference evidence="27 28" key="1">
    <citation type="journal article" date="2014" name="Nat. Genet.">
        <title>Whole-genome sequence of a flatfish provides insights into ZW sex chromosome evolution and adaptation to a benthic lifestyle.</title>
        <authorList>
            <person name="Chen S."/>
            <person name="Zhang G."/>
            <person name="Shao C."/>
            <person name="Huang Q."/>
            <person name="Liu G."/>
            <person name="Zhang P."/>
            <person name="Song W."/>
            <person name="An N."/>
            <person name="Chalopin D."/>
            <person name="Volff J.N."/>
            <person name="Hong Y."/>
            <person name="Li Q."/>
            <person name="Sha Z."/>
            <person name="Zhou H."/>
            <person name="Xie M."/>
            <person name="Yu Q."/>
            <person name="Liu Y."/>
            <person name="Xiang H."/>
            <person name="Wang N."/>
            <person name="Wu K."/>
            <person name="Yang C."/>
            <person name="Zhou Q."/>
            <person name="Liao X."/>
            <person name="Yang L."/>
            <person name="Hu Q."/>
            <person name="Zhang J."/>
            <person name="Meng L."/>
            <person name="Jin L."/>
            <person name="Tian Y."/>
            <person name="Lian J."/>
            <person name="Yang J."/>
            <person name="Miao G."/>
            <person name="Liu S."/>
            <person name="Liang Z."/>
            <person name="Yan F."/>
            <person name="Li Y."/>
            <person name="Sun B."/>
            <person name="Zhang H."/>
            <person name="Zhang J."/>
            <person name="Zhu Y."/>
            <person name="Du M."/>
            <person name="Zhao Y."/>
            <person name="Schartl M."/>
            <person name="Tang Q."/>
            <person name="Wang J."/>
        </authorList>
    </citation>
    <scope>NUCLEOTIDE SEQUENCE</scope>
</reference>
<feature type="compositionally biased region" description="Basic and acidic residues" evidence="22">
    <location>
        <begin position="707"/>
        <end position="717"/>
    </location>
</feature>
<feature type="transmembrane region" description="Helical" evidence="23">
    <location>
        <begin position="170"/>
        <end position="192"/>
    </location>
</feature>
<feature type="compositionally biased region" description="Acidic residues" evidence="22">
    <location>
        <begin position="728"/>
        <end position="738"/>
    </location>
</feature>
<keyword evidence="9" id="KW-0112">Calmodulin-binding</keyword>